<dbReference type="GO" id="GO:0046540">
    <property type="term" value="C:U4/U6 x U5 tri-snRNP complex"/>
    <property type="evidence" value="ECO:0007669"/>
    <property type="project" value="EnsemblFungi"/>
</dbReference>
<dbReference type="SUPFAM" id="SSF48452">
    <property type="entry name" value="TPR-like"/>
    <property type="match status" value="3"/>
</dbReference>
<name>I2H8Z6_HENB6</name>
<proteinExistence type="predicted"/>
<dbReference type="KEGG" id="tbl:TBLA_0I01900"/>
<evidence type="ECO:0000259" key="5">
    <source>
        <dbReference type="Pfam" id="PF06424"/>
    </source>
</evidence>
<evidence type="ECO:0000256" key="4">
    <source>
        <dbReference type="SAM" id="MobiDB-lite"/>
    </source>
</evidence>
<dbReference type="eggNOG" id="KOG0495">
    <property type="taxonomic scope" value="Eukaryota"/>
</dbReference>
<dbReference type="OrthoDB" id="440128at2759"/>
<evidence type="ECO:0000256" key="1">
    <source>
        <dbReference type="ARBA" id="ARBA00004123"/>
    </source>
</evidence>
<comment type="subcellular location">
    <subcellularLocation>
        <location evidence="1">Nucleus</location>
    </subcellularLocation>
</comment>
<feature type="domain" description="PRP1 splicing factor N-terminal" evidence="5">
    <location>
        <begin position="11"/>
        <end position="135"/>
    </location>
</feature>
<dbReference type="FunCoup" id="I2H8Z6">
    <property type="interactions" value="504"/>
</dbReference>
<dbReference type="RefSeq" id="XP_004182367.1">
    <property type="nucleotide sequence ID" value="XM_004182319.1"/>
</dbReference>
<dbReference type="GeneID" id="14498025"/>
<reference evidence="6 7" key="1">
    <citation type="journal article" date="2011" name="Proc. Natl. Acad. Sci. U.S.A.">
        <title>Evolutionary erosion of yeast sex chromosomes by mating-type switching accidents.</title>
        <authorList>
            <person name="Gordon J.L."/>
            <person name="Armisen D."/>
            <person name="Proux-Wera E."/>
            <person name="Oheigeartaigh S.S."/>
            <person name="Byrne K.P."/>
            <person name="Wolfe K.H."/>
        </authorList>
    </citation>
    <scope>NUCLEOTIDE SEQUENCE [LARGE SCALE GENOMIC DNA]</scope>
    <source>
        <strain evidence="7">ATCC 34711 / CBS 6284 / DSM 70876 / NBRC 10599 / NRRL Y-10934 / UCD 77-7</strain>
    </source>
</reference>
<keyword evidence="2" id="KW-0677">Repeat</keyword>
<evidence type="ECO:0000313" key="6">
    <source>
        <dbReference type="EMBL" id="CCH62848.1"/>
    </source>
</evidence>
<dbReference type="AlphaFoldDB" id="I2H8Z6"/>
<dbReference type="InParanoid" id="I2H8Z6"/>
<dbReference type="InterPro" id="IPR010491">
    <property type="entry name" value="PRP1_N"/>
</dbReference>
<dbReference type="OMA" id="DGWAWYY"/>
<dbReference type="GO" id="GO:0000244">
    <property type="term" value="P:spliceosomal tri-snRNP complex assembly"/>
    <property type="evidence" value="ECO:0007669"/>
    <property type="project" value="TreeGrafter"/>
</dbReference>
<dbReference type="Proteomes" id="UP000002866">
    <property type="component" value="Chromosome 9"/>
</dbReference>
<dbReference type="SMART" id="SM00386">
    <property type="entry name" value="HAT"/>
    <property type="match status" value="5"/>
</dbReference>
<dbReference type="GO" id="GO:0071013">
    <property type="term" value="C:catalytic step 2 spliceosome"/>
    <property type="evidence" value="ECO:0007669"/>
    <property type="project" value="TreeGrafter"/>
</dbReference>
<evidence type="ECO:0000256" key="2">
    <source>
        <dbReference type="ARBA" id="ARBA00022737"/>
    </source>
</evidence>
<dbReference type="PANTHER" id="PTHR11246:SF1">
    <property type="entry name" value="PRE-MRNA-PROCESSING FACTOR 6"/>
    <property type="match status" value="1"/>
</dbReference>
<sequence>MERPSFLDQEPPPGYIAGVGRGAVGFSTRGSKFQQNNNENNGRIPKRFQKSNQFSGTDSHSKSIEELQDDKDAEDIFSAIDKRLQNKNKKLKRYKQENGLKYDKMADQFSDLKRGLMKITEDEWLNLPESGDITKVNKRQRLEEQLNRKMYAAPDSLLTEMTGGKTSNVSNVNLTKLTEEREKLLGKQLDLNFQEEEGQKSEMTNQYLNELNTLQLQMQNKYDNVEEDDVAKTRLILKSYRTSDPYKSEGWISSSRLEEKTGNLELARQLIIQGCEYCARDGDIWLENIRLHSNDIAKCKQIVTQGIRYNLKNVKLWIKAMELEKLCLNQKRILRKAIIKLPHEEKLWKLMIEKEDSPGELEMIMKKSVEMVPQSLGLWISFIRSLNNFKESINWLNVARKKLPKEPFLWIVELQMEEKFNKDVTIYKLTEILQNGFNCLIENGVEWDYRYWIKQAEILKESKEYDKSVEGIVSSVVCYKPLDHSELIKYFDELGNTNIQIIGYGNILLMEPTKFQLWQKLKQVCLKLNQLELMFEIYDKIIYQEGKINESLIKTQSIIGLMYCKELIKLGKNLKASQTINEMATICPDDLQVWLAKIKTDLLNGNHDMVKETFNQLIKKFPHEARVHYKYIKFLIFKTQLDQAKIHLKEYCLMKFPGNFIFYLQLSQIYELEKDYTSSHEVLKKGNDTVKDHYSIICINYAKVNEIFLHRISIARSILDRGILKTEGQEQELIQWNKIQMEQRNGNQEQYEFLIFENLKRFPHSSLIWRERILQTLNNMNSVKRLKTSEKRMIFQDALRATNNSSLILQTIGESFFINQPQNNVNNTLPLSQNDDLSTINKAVKWFERALKSDPRNGDAWIWYTRCLLQMQATPETIKAKCLSQVAEHEPNKGTLWLQTAKDIQNPYRTPSQVLSEICRM</sequence>
<keyword evidence="3" id="KW-0539">Nucleus</keyword>
<dbReference type="Gene3D" id="1.25.40.10">
    <property type="entry name" value="Tetratricopeptide repeat domain"/>
    <property type="match status" value="3"/>
</dbReference>
<dbReference type="InterPro" id="IPR045075">
    <property type="entry name" value="Syf1-like"/>
</dbReference>
<dbReference type="PANTHER" id="PTHR11246">
    <property type="entry name" value="PRE-MRNA SPLICING FACTOR"/>
    <property type="match status" value="1"/>
</dbReference>
<accession>I2H8Z6</accession>
<evidence type="ECO:0000313" key="7">
    <source>
        <dbReference type="Proteomes" id="UP000002866"/>
    </source>
</evidence>
<dbReference type="GO" id="GO:0071001">
    <property type="term" value="C:U4/U6 snRNP"/>
    <property type="evidence" value="ECO:0007669"/>
    <property type="project" value="EnsemblFungi"/>
</dbReference>
<evidence type="ECO:0000256" key="3">
    <source>
        <dbReference type="ARBA" id="ARBA00023242"/>
    </source>
</evidence>
<gene>
    <name evidence="6" type="primary">TBLA0I01900</name>
    <name evidence="6" type="ORF">TBLA_0I01900</name>
</gene>
<protein>
    <recommendedName>
        <fullName evidence="5">PRP1 splicing factor N-terminal domain-containing protein</fullName>
    </recommendedName>
</protein>
<dbReference type="Pfam" id="PF06424">
    <property type="entry name" value="PRP1_N"/>
    <property type="match status" value="1"/>
</dbReference>
<feature type="compositionally biased region" description="Polar residues" evidence="4">
    <location>
        <begin position="28"/>
        <end position="41"/>
    </location>
</feature>
<dbReference type="STRING" id="1071380.I2H8Z6"/>
<dbReference type="HOGENOM" id="CLU_007010_0_0_1"/>
<organism evidence="6 7">
    <name type="scientific">Henningerozyma blattae (strain ATCC 34711 / CBS 6284 / DSM 70876 / NBRC 10599 / NRRL Y-10934 / UCD 77-7)</name>
    <name type="common">Yeast</name>
    <name type="synonym">Tetrapisispora blattae</name>
    <dbReference type="NCBI Taxonomy" id="1071380"/>
    <lineage>
        <taxon>Eukaryota</taxon>
        <taxon>Fungi</taxon>
        <taxon>Dikarya</taxon>
        <taxon>Ascomycota</taxon>
        <taxon>Saccharomycotina</taxon>
        <taxon>Saccharomycetes</taxon>
        <taxon>Saccharomycetales</taxon>
        <taxon>Saccharomycetaceae</taxon>
        <taxon>Henningerozyma</taxon>
    </lineage>
</organism>
<feature type="region of interest" description="Disordered" evidence="4">
    <location>
        <begin position="1"/>
        <end position="65"/>
    </location>
</feature>
<dbReference type="EMBL" id="HE806324">
    <property type="protein sequence ID" value="CCH62848.1"/>
    <property type="molecule type" value="Genomic_DNA"/>
</dbReference>
<keyword evidence="7" id="KW-1185">Reference proteome</keyword>
<dbReference type="InterPro" id="IPR003107">
    <property type="entry name" value="HAT"/>
</dbReference>
<dbReference type="InterPro" id="IPR011990">
    <property type="entry name" value="TPR-like_helical_dom_sf"/>
</dbReference>